<dbReference type="InterPro" id="IPR032010">
    <property type="entry name" value="APD1-4_M"/>
</dbReference>
<keyword evidence="1" id="KW-0812">Transmembrane</keyword>
<keyword evidence="5" id="KW-1185">Reference proteome</keyword>
<evidence type="ECO:0000259" key="3">
    <source>
        <dbReference type="Pfam" id="PF16041"/>
    </source>
</evidence>
<name>A0A834IUB0_RHYFE</name>
<gene>
    <name evidence="4" type="ORF">GWI33_022653</name>
</gene>
<protein>
    <submittedName>
        <fullName evidence="4">Uncharacterized protein</fullName>
    </submittedName>
</protein>
<comment type="caution">
    <text evidence="4">The sequence shown here is derived from an EMBL/GenBank/DDBJ whole genome shotgun (WGS) entry which is preliminary data.</text>
</comment>
<proteinExistence type="predicted"/>
<accession>A0A834IUB0</accession>
<keyword evidence="1" id="KW-0472">Membrane</keyword>
<dbReference type="Proteomes" id="UP000625711">
    <property type="component" value="Unassembled WGS sequence"/>
</dbReference>
<feature type="transmembrane region" description="Helical" evidence="1">
    <location>
        <begin position="7"/>
        <end position="28"/>
    </location>
</feature>
<dbReference type="AlphaFoldDB" id="A0A834IUB0"/>
<dbReference type="InterPro" id="IPR032008">
    <property type="entry name" value="APD1-4_N"/>
</dbReference>
<evidence type="ECO:0000256" key="1">
    <source>
        <dbReference type="SAM" id="Phobius"/>
    </source>
</evidence>
<reference evidence="4" key="1">
    <citation type="submission" date="2020-08" db="EMBL/GenBank/DDBJ databases">
        <title>Genome sequencing and assembly of the red palm weevil Rhynchophorus ferrugineus.</title>
        <authorList>
            <person name="Dias G.B."/>
            <person name="Bergman C.M."/>
            <person name="Manee M."/>
        </authorList>
    </citation>
    <scope>NUCLEOTIDE SEQUENCE</scope>
    <source>
        <strain evidence="4">AA-2017</strain>
        <tissue evidence="4">Whole larva</tissue>
    </source>
</reference>
<dbReference type="Pfam" id="PF16041">
    <property type="entry name" value="APD1-4_M"/>
    <property type="match status" value="1"/>
</dbReference>
<sequence length="424" mass="48839">MHGIKRIVVFCVMTAILPPLLIITPLYLKNSVFADVTYPVYESDVIALQEGVSSIFCESLSIRMNTSFNAFQLQGTPTPSTKRRHIRLKKSMILPDDTLEYWGFYLLNGSSVKLRVCSRWEGSRILVVRGEKNLKTCGLLEHNYEKYGAKFDVDHHLVKVTYERAAEELGLVDIDNNTDNVGQEVLDNNEEIDIYIRKKIEKGKARLRKVTDKENLENKRNIRKRHSFPSRSQHVYKKNRRNIEELDVHVQHGGNARNQTDTLNDESKSVSSFETGLLTCYDGQILLTQGFSPSRKCSEVDYLEKAGHMITTHDVETDGYYYYIFYSDNDFVKNEIHAIFDIYKPTYQYTQSLKLNECVNQTDCTFPMGIMSDEMVIVEIPMKDGIDHDNDDTNYIVSTCHPRMSVYMIFPILVLLLILGCAFL</sequence>
<evidence type="ECO:0000313" key="5">
    <source>
        <dbReference type="Proteomes" id="UP000625711"/>
    </source>
</evidence>
<feature type="transmembrane region" description="Helical" evidence="1">
    <location>
        <begin position="404"/>
        <end position="423"/>
    </location>
</feature>
<dbReference type="OrthoDB" id="6435218at2759"/>
<organism evidence="4 5">
    <name type="scientific">Rhynchophorus ferrugineus</name>
    <name type="common">Red palm weevil</name>
    <name type="synonym">Curculio ferrugineus</name>
    <dbReference type="NCBI Taxonomy" id="354439"/>
    <lineage>
        <taxon>Eukaryota</taxon>
        <taxon>Metazoa</taxon>
        <taxon>Ecdysozoa</taxon>
        <taxon>Arthropoda</taxon>
        <taxon>Hexapoda</taxon>
        <taxon>Insecta</taxon>
        <taxon>Pterygota</taxon>
        <taxon>Neoptera</taxon>
        <taxon>Endopterygota</taxon>
        <taxon>Coleoptera</taxon>
        <taxon>Polyphaga</taxon>
        <taxon>Cucujiformia</taxon>
        <taxon>Curculionidae</taxon>
        <taxon>Dryophthorinae</taxon>
        <taxon>Rhynchophorus</taxon>
    </lineage>
</organism>
<dbReference type="EMBL" id="JAACXV010000084">
    <property type="protein sequence ID" value="KAF7284033.1"/>
    <property type="molecule type" value="Genomic_DNA"/>
</dbReference>
<dbReference type="PANTHER" id="PTHR39077">
    <property type="entry name" value="DUF4793 DOMAIN-CONTAINING PROTEIN"/>
    <property type="match status" value="1"/>
</dbReference>
<keyword evidence="1" id="KW-1133">Transmembrane helix</keyword>
<evidence type="ECO:0000313" key="4">
    <source>
        <dbReference type="EMBL" id="KAF7284033.1"/>
    </source>
</evidence>
<dbReference type="PANTHER" id="PTHR39077:SF2">
    <property type="entry name" value="E3 UBIQUITIN-PROTEIN LIGASE APD1-4 MIDDLE DOMAIN-CONTAINING PROTEIN"/>
    <property type="match status" value="1"/>
</dbReference>
<dbReference type="Pfam" id="PF16040">
    <property type="entry name" value="APD1-4_N"/>
    <property type="match status" value="1"/>
</dbReference>
<evidence type="ECO:0000259" key="2">
    <source>
        <dbReference type="Pfam" id="PF16040"/>
    </source>
</evidence>
<feature type="domain" description="E3 ubiquitin-protein ligase APD1-4 N-terminal" evidence="2">
    <location>
        <begin position="65"/>
        <end position="134"/>
    </location>
</feature>
<feature type="domain" description="E3 ubiquitin-protein ligase APD1-4 middle" evidence="3">
    <location>
        <begin position="312"/>
        <end position="421"/>
    </location>
</feature>